<gene>
    <name evidence="3" type="ORF">LHJ74_23245</name>
</gene>
<feature type="compositionally biased region" description="Low complexity" evidence="1">
    <location>
        <begin position="476"/>
        <end position="488"/>
    </location>
</feature>
<feature type="compositionally biased region" description="Gly residues" evidence="1">
    <location>
        <begin position="573"/>
        <end position="605"/>
    </location>
</feature>
<feature type="compositionally biased region" description="Low complexity" evidence="1">
    <location>
        <begin position="509"/>
        <end position="542"/>
    </location>
</feature>
<dbReference type="EMBL" id="JAJAGO010000011">
    <property type="protein sequence ID" value="MCT2592792.1"/>
    <property type="molecule type" value="Genomic_DNA"/>
</dbReference>
<feature type="region of interest" description="Disordered" evidence="1">
    <location>
        <begin position="1"/>
        <end position="29"/>
    </location>
</feature>
<feature type="transmembrane region" description="Helical" evidence="2">
    <location>
        <begin position="377"/>
        <end position="396"/>
    </location>
</feature>
<dbReference type="RefSeq" id="WP_260220117.1">
    <property type="nucleotide sequence ID" value="NZ_JAJAGO010000011.1"/>
</dbReference>
<dbReference type="PANTHER" id="PTHR39157:SF1">
    <property type="entry name" value="DOXX FAMILY PROTEIN"/>
    <property type="match status" value="1"/>
</dbReference>
<feature type="compositionally biased region" description="Basic and acidic residues" evidence="1">
    <location>
        <begin position="498"/>
        <end position="507"/>
    </location>
</feature>
<protein>
    <submittedName>
        <fullName evidence="3">DoxX family protein</fullName>
    </submittedName>
</protein>
<feature type="transmembrane region" description="Helical" evidence="2">
    <location>
        <begin position="402"/>
        <end position="421"/>
    </location>
</feature>
<feature type="compositionally biased region" description="Pro residues" evidence="1">
    <location>
        <begin position="205"/>
        <end position="215"/>
    </location>
</feature>
<keyword evidence="2" id="KW-0472">Membrane</keyword>
<dbReference type="PANTHER" id="PTHR39157">
    <property type="entry name" value="INTEGRAL MEMBRANE PROTEIN-RELATED"/>
    <property type="match status" value="1"/>
</dbReference>
<dbReference type="Proteomes" id="UP001156389">
    <property type="component" value="Unassembled WGS sequence"/>
</dbReference>
<feature type="compositionally biased region" description="Low complexity" evidence="1">
    <location>
        <begin position="559"/>
        <end position="572"/>
    </location>
</feature>
<feature type="region of interest" description="Disordered" evidence="1">
    <location>
        <begin position="83"/>
        <end position="122"/>
    </location>
</feature>
<reference evidence="3 4" key="1">
    <citation type="submission" date="2021-10" db="EMBL/GenBank/DDBJ databases">
        <title>Streptomyces gossypii sp. nov., isolated from soil collected from cotton field.</title>
        <authorList>
            <person name="Ge X."/>
            <person name="Chen X."/>
            <person name="Liu W."/>
        </authorList>
    </citation>
    <scope>NUCLEOTIDE SEQUENCE [LARGE SCALE GENOMIC DNA]</scope>
    <source>
        <strain evidence="3 4">N2-109</strain>
    </source>
</reference>
<keyword evidence="2" id="KW-0812">Transmembrane</keyword>
<keyword evidence="2" id="KW-1133">Transmembrane helix</keyword>
<name>A0ABT2JY17_9ACTN</name>
<feature type="region of interest" description="Disordered" evidence="1">
    <location>
        <begin position="476"/>
        <end position="628"/>
    </location>
</feature>
<feature type="transmembrane region" description="Helical" evidence="2">
    <location>
        <begin position="348"/>
        <end position="370"/>
    </location>
</feature>
<evidence type="ECO:0000313" key="4">
    <source>
        <dbReference type="Proteomes" id="UP001156389"/>
    </source>
</evidence>
<sequence>MSVDTRTPRTTVPPGNRNGEAARGPARGFAADEDVLSTVKVPCDPAQVVVNHASFRVRLPGPVPRNTAYDLARERAAWERSARERAVREGPRHEGTLHEAAARTAPRAARRQAPMVWSGRTGPEDTGAMRLLQAVRVPAAGFGAPGGPGAGSGGGGLDTVIGPDYGARSGGYAVGYPDEEATNASTQALPRIGGPDAPYIVGPRAPQPPDPPEPAWPLLTGIRPVGSAYDDPAAPRTHAPGSGTEPDYETGREADAEPAADPRSPYTTRRSGSVRHAYYPGRRMNLGVVLLPLRIFLGFISIYAGMGKLCDPVYFDGGERGSMVTWLRSLEPWAIASPLHEFALAHPVGAGLTVSFLQVIVGVLTIFGLWQRLAGSIGVLLSAALIMTVSWRTVPAYDAPDIIYLAAWSPLIIAGAPVYSVDARLAGEAWRRLGPRVEVADLRRRVLRRGAALATVVAGSALLLGALLGGAVRSSQTVTVPGTGEPPTNRLPGSALPEEPRESDGRGGRSPSAEPSGASSSPSPSASTSGPSGAASSAPGTPTQRQTVRAPQQPAPVRSADTAPAPAPTAGTTGEGTPSGGSTAGTSVGGGSGGDTGGAAGGGNGAARERSGGSDGEGGRGALGGLLG</sequence>
<evidence type="ECO:0000256" key="1">
    <source>
        <dbReference type="SAM" id="MobiDB-lite"/>
    </source>
</evidence>
<feature type="compositionally biased region" description="Basic and acidic residues" evidence="1">
    <location>
        <begin position="83"/>
        <end position="101"/>
    </location>
</feature>
<feature type="transmembrane region" description="Helical" evidence="2">
    <location>
        <begin position="285"/>
        <end position="306"/>
    </location>
</feature>
<feature type="compositionally biased region" description="Low complexity" evidence="1">
    <location>
        <begin position="102"/>
        <end position="113"/>
    </location>
</feature>
<evidence type="ECO:0000313" key="3">
    <source>
        <dbReference type="EMBL" id="MCT2592792.1"/>
    </source>
</evidence>
<organism evidence="3 4">
    <name type="scientific">Streptomyces gossypii</name>
    <dbReference type="NCBI Taxonomy" id="2883101"/>
    <lineage>
        <taxon>Bacteria</taxon>
        <taxon>Bacillati</taxon>
        <taxon>Actinomycetota</taxon>
        <taxon>Actinomycetes</taxon>
        <taxon>Kitasatosporales</taxon>
        <taxon>Streptomycetaceae</taxon>
        <taxon>Streptomyces</taxon>
    </lineage>
</organism>
<accession>A0ABT2JY17</accession>
<keyword evidence="4" id="KW-1185">Reference proteome</keyword>
<evidence type="ECO:0000256" key="2">
    <source>
        <dbReference type="SAM" id="Phobius"/>
    </source>
</evidence>
<feature type="compositionally biased region" description="Gly residues" evidence="1">
    <location>
        <begin position="613"/>
        <end position="628"/>
    </location>
</feature>
<feature type="region of interest" description="Disordered" evidence="1">
    <location>
        <begin position="195"/>
        <end position="271"/>
    </location>
</feature>
<comment type="caution">
    <text evidence="3">The sequence shown here is derived from an EMBL/GenBank/DDBJ whole genome shotgun (WGS) entry which is preliminary data.</text>
</comment>
<proteinExistence type="predicted"/>
<feature type="transmembrane region" description="Helical" evidence="2">
    <location>
        <begin position="451"/>
        <end position="472"/>
    </location>
</feature>